<dbReference type="FunFam" id="3.60.110.10:FF:000005">
    <property type="entry name" value="nitrilase homolog 1 isoform X1"/>
    <property type="match status" value="1"/>
</dbReference>
<dbReference type="InterPro" id="IPR003010">
    <property type="entry name" value="C-N_Hydrolase"/>
</dbReference>
<evidence type="ECO:0000256" key="9">
    <source>
        <dbReference type="ARBA" id="ARBA00061127"/>
    </source>
</evidence>
<evidence type="ECO:0000256" key="7">
    <source>
        <dbReference type="ARBA" id="ARBA00047780"/>
    </source>
</evidence>
<dbReference type="GO" id="GO:0000166">
    <property type="term" value="F:nucleotide binding"/>
    <property type="evidence" value="ECO:0007669"/>
    <property type="project" value="UniProtKB-KW"/>
</dbReference>
<keyword evidence="4" id="KW-0547">Nucleotide-binding</keyword>
<reference evidence="14 15" key="1">
    <citation type="submission" date="2024-08" db="EMBL/GenBank/DDBJ databases">
        <title>Gnathostoma spinigerum genome.</title>
        <authorList>
            <person name="Gonzalez-Bertolin B."/>
            <person name="Monzon S."/>
            <person name="Zaballos A."/>
            <person name="Jimenez P."/>
            <person name="Dekumyoy P."/>
            <person name="Varona S."/>
            <person name="Cuesta I."/>
            <person name="Sumanam S."/>
            <person name="Adisakwattana P."/>
            <person name="Gasser R.B."/>
            <person name="Hernandez-Gonzalez A."/>
            <person name="Young N.D."/>
            <person name="Perteguer M.J."/>
        </authorList>
    </citation>
    <scope>NUCLEOTIDE SEQUENCE [LARGE SCALE GENOMIC DNA]</scope>
    <source>
        <strain evidence="14">AL3</strain>
        <tissue evidence="14">Liver</tissue>
    </source>
</reference>
<organism evidence="14 15">
    <name type="scientific">Gnathostoma spinigerum</name>
    <dbReference type="NCBI Taxonomy" id="75299"/>
    <lineage>
        <taxon>Eukaryota</taxon>
        <taxon>Metazoa</taxon>
        <taxon>Ecdysozoa</taxon>
        <taxon>Nematoda</taxon>
        <taxon>Chromadorea</taxon>
        <taxon>Rhabditida</taxon>
        <taxon>Spirurina</taxon>
        <taxon>Gnathostomatomorpha</taxon>
        <taxon>Gnathostomatoidea</taxon>
        <taxon>Gnathostomatidae</taxon>
        <taxon>Gnathostoma</taxon>
    </lineage>
</organism>
<evidence type="ECO:0000256" key="2">
    <source>
        <dbReference type="ARBA" id="ARBA00011881"/>
    </source>
</evidence>
<dbReference type="Gene3D" id="3.30.428.10">
    <property type="entry name" value="HIT-like"/>
    <property type="match status" value="1"/>
</dbReference>
<dbReference type="EMBL" id="JBGFUD010007165">
    <property type="protein sequence ID" value="MFH4981414.1"/>
    <property type="molecule type" value="Genomic_DNA"/>
</dbReference>
<evidence type="ECO:0000256" key="3">
    <source>
        <dbReference type="ARBA" id="ARBA00012377"/>
    </source>
</evidence>
<accession>A0ABD6ETB6</accession>
<name>A0ABD6ETB6_9BILA</name>
<dbReference type="Gene3D" id="3.60.110.10">
    <property type="entry name" value="Carbon-nitrogen hydrolase"/>
    <property type="match status" value="1"/>
</dbReference>
<dbReference type="PANTHER" id="PTHR23088">
    <property type="entry name" value="NITRILASE-RELATED"/>
    <property type="match status" value="1"/>
</dbReference>
<evidence type="ECO:0000256" key="10">
    <source>
        <dbReference type="ARBA" id="ARBA00069577"/>
    </source>
</evidence>
<comment type="caution">
    <text evidence="14">The sequence shown here is derived from an EMBL/GenBank/DDBJ whole genome shotgun (WGS) entry which is preliminary data.</text>
</comment>
<comment type="caution">
    <text evidence="11">Lacks conserved residue(s) required for the propagation of feature annotation.</text>
</comment>
<keyword evidence="15" id="KW-1185">Reference proteome</keyword>
<evidence type="ECO:0000256" key="6">
    <source>
        <dbReference type="ARBA" id="ARBA00023268"/>
    </source>
</evidence>
<comment type="catalytic activity">
    <reaction evidence="7">
        <text>P(1),P(3)-bis(5'-adenosyl) triphosphate + H2O = AMP + ADP + 2 H(+)</text>
        <dbReference type="Rhea" id="RHEA:13893"/>
        <dbReference type="ChEBI" id="CHEBI:15377"/>
        <dbReference type="ChEBI" id="CHEBI:15378"/>
        <dbReference type="ChEBI" id="CHEBI:58529"/>
        <dbReference type="ChEBI" id="CHEBI:456215"/>
        <dbReference type="ChEBI" id="CHEBI:456216"/>
        <dbReference type="EC" id="3.6.1.29"/>
    </reaction>
</comment>
<dbReference type="SUPFAM" id="SSF54197">
    <property type="entry name" value="HIT-like"/>
    <property type="match status" value="1"/>
</dbReference>
<dbReference type="Pfam" id="PF01230">
    <property type="entry name" value="HIT"/>
    <property type="match status" value="1"/>
</dbReference>
<dbReference type="PROSITE" id="PS51084">
    <property type="entry name" value="HIT_2"/>
    <property type="match status" value="1"/>
</dbReference>
<keyword evidence="6" id="KW-0511">Multifunctional enzyme</keyword>
<dbReference type="PANTHER" id="PTHR23088:SF27">
    <property type="entry name" value="DEAMINATED GLUTATHIONE AMIDASE"/>
    <property type="match status" value="1"/>
</dbReference>
<dbReference type="AlphaFoldDB" id="A0ABD6ETB6"/>
<sequence length="390" mass="43972">MSSSGGSSTRRALIAVAQLTSKNDLKQNFDIANSMIRRAADRGAKMIFLPECFDYIGRNKIENISMAMSENGDFIGSFRNAAIENNIWISLGGFHQKEENQTCFPFNTHLILDNEGLTRGIYHKLHLFDLDIPDKVRLMESEFSTSGKQLCRPVNTPIGKVALSICYDIRFAELALWNRYQGAQVLTYPASFTVNTGLAHWESLLRARAIETQCYVVAAAQTGRHNEKRSSYGHSMVVDPWGAIISQCSETVDVCFAEISLDYLDEVRHLQPVFEHRRPDLYSLIANEKFFDGSDQLFGENVISKDVIFYYSAFSFAFVNRSPVLPGHVLVCPKREVHRLTDLTDRETADLFIVSKKVQEMLEKKYGTNSSSVCVQDGPEAGQTVKVIFF</sequence>
<evidence type="ECO:0000256" key="5">
    <source>
        <dbReference type="ARBA" id="ARBA00022801"/>
    </source>
</evidence>
<dbReference type="InterPro" id="IPR036526">
    <property type="entry name" value="C-N_Hydrolase_sf"/>
</dbReference>
<gene>
    <name evidence="14" type="ORF">AB6A40_008123</name>
</gene>
<comment type="function">
    <text evidence="8">Cleaves A-5'-PPP-5'A to yield AMP and ADP.</text>
</comment>
<dbReference type="Pfam" id="PF00795">
    <property type="entry name" value="CN_hydrolase"/>
    <property type="match status" value="1"/>
</dbReference>
<evidence type="ECO:0000259" key="13">
    <source>
        <dbReference type="PROSITE" id="PS51084"/>
    </source>
</evidence>
<dbReference type="InterPro" id="IPR011146">
    <property type="entry name" value="HIT-like"/>
</dbReference>
<evidence type="ECO:0000313" key="14">
    <source>
        <dbReference type="EMBL" id="MFH4981414.1"/>
    </source>
</evidence>
<dbReference type="PROSITE" id="PS50263">
    <property type="entry name" value="CN_HYDROLASE"/>
    <property type="match status" value="1"/>
</dbReference>
<dbReference type="EC" id="3.6.1.29" evidence="3"/>
<evidence type="ECO:0000313" key="15">
    <source>
        <dbReference type="Proteomes" id="UP001608902"/>
    </source>
</evidence>
<dbReference type="CDD" id="cd07572">
    <property type="entry name" value="nit"/>
    <property type="match status" value="1"/>
</dbReference>
<dbReference type="SUPFAM" id="SSF56317">
    <property type="entry name" value="Carbon-nitrogen hydrolase"/>
    <property type="match status" value="1"/>
</dbReference>
<evidence type="ECO:0000259" key="12">
    <source>
        <dbReference type="PROSITE" id="PS50263"/>
    </source>
</evidence>
<dbReference type="Proteomes" id="UP001608902">
    <property type="component" value="Unassembled WGS sequence"/>
</dbReference>
<feature type="domain" description="CN hydrolase" evidence="12">
    <location>
        <begin position="12"/>
        <end position="261"/>
    </location>
</feature>
<dbReference type="GO" id="GO:0047710">
    <property type="term" value="F:bis(5'-adenosyl)-triphosphatase activity"/>
    <property type="evidence" value="ECO:0007669"/>
    <property type="project" value="UniProtKB-EC"/>
</dbReference>
<evidence type="ECO:0000256" key="4">
    <source>
        <dbReference type="ARBA" id="ARBA00022741"/>
    </source>
</evidence>
<evidence type="ECO:0000256" key="8">
    <source>
        <dbReference type="ARBA" id="ARBA00057461"/>
    </source>
</evidence>
<dbReference type="FunFam" id="3.30.428.10:FF:000011">
    <property type="entry name" value="Fragile histidine triad"/>
    <property type="match status" value="1"/>
</dbReference>
<dbReference type="InterPro" id="IPR045254">
    <property type="entry name" value="Nit1/2_C-N_Hydrolase"/>
</dbReference>
<keyword evidence="5" id="KW-0378">Hydrolase</keyword>
<protein>
    <recommendedName>
        <fullName evidence="10">Nitrilase and fragile histidine triad fusion protein NitFhit</fullName>
        <ecNumber evidence="3">3.6.1.29</ecNumber>
    </recommendedName>
</protein>
<feature type="domain" description="HIT" evidence="13">
    <location>
        <begin position="297"/>
        <end position="390"/>
    </location>
</feature>
<dbReference type="InterPro" id="IPR036265">
    <property type="entry name" value="HIT-like_sf"/>
</dbReference>
<proteinExistence type="inferred from homology"/>
<comment type="cofactor">
    <cofactor evidence="1">
        <name>Mn(2+)</name>
        <dbReference type="ChEBI" id="CHEBI:29035"/>
    </cofactor>
</comment>
<evidence type="ECO:0000256" key="1">
    <source>
        <dbReference type="ARBA" id="ARBA00001936"/>
    </source>
</evidence>
<comment type="subunit">
    <text evidence="2">Homotetramer.</text>
</comment>
<comment type="similarity">
    <text evidence="9">In the N-terminal section; belongs to the UPF0012 family.</text>
</comment>
<evidence type="ECO:0000256" key="11">
    <source>
        <dbReference type="PROSITE-ProRule" id="PRU00464"/>
    </source>
</evidence>